<dbReference type="OrthoDB" id="6256944at2759"/>
<reference evidence="2 3" key="2">
    <citation type="submission" date="2018-11" db="EMBL/GenBank/DDBJ databases">
        <authorList>
            <consortium name="Pathogen Informatics"/>
        </authorList>
    </citation>
    <scope>NUCLEOTIDE SEQUENCE [LARGE SCALE GENOMIC DNA]</scope>
    <source>
        <strain evidence="2 3">Egypt</strain>
    </source>
</reference>
<sequence>MAAAHEQGDAIHLLTSVYGADTGVRDGSGRLPVECLPGTKNGQLLKNVYLLADHRSFPGDAGSDELGPTSPFSSLRNLSDVGLGDPEQGHPNRPGNTQFPWKNIEPGREPSPSRRPRDTSLPRTGRLPPRGPENRSRETSQERQTRKRKRTIEQVAGLGLRGIRPPVDPSTYQITRRRLTSRSSNPVAENELANSIYASVRRRRELTGPIYNPLNPTQRSKSPGSSARVVGRRRGMLSVYDGVGPKPRSPDQNADENSGPSNPVSPNL</sequence>
<feature type="region of interest" description="Disordered" evidence="1">
    <location>
        <begin position="60"/>
        <end position="187"/>
    </location>
</feature>
<keyword evidence="3" id="KW-1185">Reference proteome</keyword>
<feature type="compositionally biased region" description="Basic and acidic residues" evidence="1">
    <location>
        <begin position="132"/>
        <end position="144"/>
    </location>
</feature>
<feature type="compositionally biased region" description="Polar residues" evidence="1">
    <location>
        <begin position="250"/>
        <end position="268"/>
    </location>
</feature>
<proteinExistence type="predicted"/>
<dbReference type="AlphaFoldDB" id="A0A183AGF2"/>
<organism evidence="4">
    <name type="scientific">Echinostoma caproni</name>
    <dbReference type="NCBI Taxonomy" id="27848"/>
    <lineage>
        <taxon>Eukaryota</taxon>
        <taxon>Metazoa</taxon>
        <taxon>Spiralia</taxon>
        <taxon>Lophotrochozoa</taxon>
        <taxon>Platyhelminthes</taxon>
        <taxon>Trematoda</taxon>
        <taxon>Digenea</taxon>
        <taxon>Plagiorchiida</taxon>
        <taxon>Echinostomata</taxon>
        <taxon>Echinostomatoidea</taxon>
        <taxon>Echinostomatidae</taxon>
        <taxon>Echinostoma</taxon>
    </lineage>
</organism>
<reference evidence="4" key="1">
    <citation type="submission" date="2016-06" db="UniProtKB">
        <authorList>
            <consortium name="WormBaseParasite"/>
        </authorList>
    </citation>
    <scope>IDENTIFICATION</scope>
</reference>
<evidence type="ECO:0000313" key="3">
    <source>
        <dbReference type="Proteomes" id="UP000272942"/>
    </source>
</evidence>
<feature type="compositionally biased region" description="Polar residues" evidence="1">
    <location>
        <begin position="214"/>
        <end position="225"/>
    </location>
</feature>
<dbReference type="Proteomes" id="UP000272942">
    <property type="component" value="Unassembled WGS sequence"/>
</dbReference>
<evidence type="ECO:0000313" key="2">
    <source>
        <dbReference type="EMBL" id="VDP77224.1"/>
    </source>
</evidence>
<name>A0A183AGF2_9TREM</name>
<feature type="compositionally biased region" description="Basic and acidic residues" evidence="1">
    <location>
        <begin position="105"/>
        <end position="120"/>
    </location>
</feature>
<feature type="region of interest" description="Disordered" evidence="1">
    <location>
        <begin position="208"/>
        <end position="268"/>
    </location>
</feature>
<evidence type="ECO:0000256" key="1">
    <source>
        <dbReference type="SAM" id="MobiDB-lite"/>
    </source>
</evidence>
<evidence type="ECO:0000313" key="4">
    <source>
        <dbReference type="WBParaSite" id="ECPE_0000605001-mRNA-1"/>
    </source>
</evidence>
<dbReference type="WBParaSite" id="ECPE_0000605001-mRNA-1">
    <property type="protein sequence ID" value="ECPE_0000605001-mRNA-1"/>
    <property type="gene ID" value="ECPE_0000605001"/>
</dbReference>
<accession>A0A183AGF2</accession>
<protein>
    <submittedName>
        <fullName evidence="2 4">Uncharacterized protein</fullName>
    </submittedName>
</protein>
<dbReference type="EMBL" id="UZAN01042957">
    <property type="protein sequence ID" value="VDP77224.1"/>
    <property type="molecule type" value="Genomic_DNA"/>
</dbReference>
<gene>
    <name evidence="2" type="ORF">ECPE_LOCUS6037</name>
</gene>